<feature type="domain" description="GGDEF" evidence="3">
    <location>
        <begin position="368"/>
        <end position="501"/>
    </location>
</feature>
<dbReference type="Gene3D" id="3.20.20.450">
    <property type="entry name" value="EAL domain"/>
    <property type="match status" value="1"/>
</dbReference>
<dbReference type="CDD" id="cd01949">
    <property type="entry name" value="GGDEF"/>
    <property type="match status" value="1"/>
</dbReference>
<dbReference type="InterPro" id="IPR000160">
    <property type="entry name" value="GGDEF_dom"/>
</dbReference>
<dbReference type="PANTHER" id="PTHR44757">
    <property type="entry name" value="DIGUANYLATE CYCLASE DGCP"/>
    <property type="match status" value="1"/>
</dbReference>
<dbReference type="InterPro" id="IPR029787">
    <property type="entry name" value="Nucleotide_cyclase"/>
</dbReference>
<evidence type="ECO:0000313" key="5">
    <source>
        <dbReference type="Proteomes" id="UP000471381"/>
    </source>
</evidence>
<accession>A0A6N9TJJ9</accession>
<dbReference type="Pfam" id="PF13185">
    <property type="entry name" value="GAF_2"/>
    <property type="match status" value="1"/>
</dbReference>
<proteinExistence type="predicted"/>
<dbReference type="InterPro" id="IPR001633">
    <property type="entry name" value="EAL_dom"/>
</dbReference>
<sequence length="770" mass="86377">MEALRKLNILDTSPEERFDRITRLAAQLFSCEFATVSLIDSTRQWFKSKVNLDVDETSRDIAFCAHAILETDALIVQDTHKDKRFSSNPLVVEDPYIRFYAGIKLMVDGQAVGTICVFDTTPRAFSAQQLTSLKDLGSLVELELERTDLSVMSQELGTKHQELVESQKLLRVRSAILEKVVNTEPLSFVLDDIVAAVEKEYKNQLCSILLLDGTQLRLGAAPSLPGFYNDLIDGVEIGLGQGACGTAAFLNERVITDDLTTHSYWASWRYAAKQANLGACWSQPICGADGKVLGTFAIYHKEAGVPSDEDITRIEYFAHVASIAIERERADEIIWRQANYDSLTGLANRHLMEDNLSHALSSADRLSTKVAVMFLDLDHFKDINDTMGHGVGDELLVQCARRIERCVRQNDNVARLGGDEFVIIINNLHDVKNVERVTHDLLSSLSKPLTIENEVIHTSASIGITLYPDDAQDVSSLLKNADQAMFRVKASGRNSYEFYTESMREAAVKRLGLLNDLRYATQNDEFFIEYQPIVALDSGDIHKGEALIRWNHPKRGLIRPDDFIPLAEESGLIIEISNWVFSQVCDDINRWREAYCKDLQLSINTSASHYFSSEPNIMEWMTALLKTNTPSSALLIEITESLLMDADEKVSQKLFQFRQAGVSIALDDFGTGFSSISYLKKFPTDYIKIDRSFVNSMTEVSNDKILCEAIIVMAKKLGIQVVAEGIETSEQLNILKNMGCEYGQGYYFSKPVSKSQFESILMNQSEEKKS</sequence>
<dbReference type="SUPFAM" id="SSF55781">
    <property type="entry name" value="GAF domain-like"/>
    <property type="match status" value="2"/>
</dbReference>
<dbReference type="InterPro" id="IPR052155">
    <property type="entry name" value="Biofilm_reg_signaling"/>
</dbReference>
<dbReference type="Gene3D" id="3.30.70.270">
    <property type="match status" value="1"/>
</dbReference>
<dbReference type="SMART" id="SM00267">
    <property type="entry name" value="GGDEF"/>
    <property type="match status" value="1"/>
</dbReference>
<dbReference type="Pfam" id="PF00990">
    <property type="entry name" value="GGDEF"/>
    <property type="match status" value="1"/>
</dbReference>
<dbReference type="InterPro" id="IPR035919">
    <property type="entry name" value="EAL_sf"/>
</dbReference>
<dbReference type="PROSITE" id="PS50883">
    <property type="entry name" value="EAL"/>
    <property type="match status" value="1"/>
</dbReference>
<dbReference type="Proteomes" id="UP000471381">
    <property type="component" value="Unassembled WGS sequence"/>
</dbReference>
<dbReference type="PROSITE" id="PS50887">
    <property type="entry name" value="GGDEF"/>
    <property type="match status" value="1"/>
</dbReference>
<keyword evidence="5" id="KW-1185">Reference proteome</keyword>
<organism evidence="4 5">
    <name type="scientific">Alteromonas genovensis</name>
    <dbReference type="NCBI Taxonomy" id="471225"/>
    <lineage>
        <taxon>Bacteria</taxon>
        <taxon>Pseudomonadati</taxon>
        <taxon>Pseudomonadota</taxon>
        <taxon>Gammaproteobacteria</taxon>
        <taxon>Alteromonadales</taxon>
        <taxon>Alteromonadaceae</taxon>
        <taxon>Alteromonas/Salinimonas group</taxon>
        <taxon>Alteromonas</taxon>
    </lineage>
</organism>
<dbReference type="InterPro" id="IPR029016">
    <property type="entry name" value="GAF-like_dom_sf"/>
</dbReference>
<gene>
    <name evidence="4" type="ORF">GTQ48_09225</name>
</gene>
<dbReference type="SMART" id="SM00065">
    <property type="entry name" value="GAF"/>
    <property type="match status" value="2"/>
</dbReference>
<comment type="caution">
    <text evidence="4">The sequence shown here is derived from an EMBL/GenBank/DDBJ whole genome shotgun (WGS) entry which is preliminary data.</text>
</comment>
<dbReference type="Pfam" id="PF00563">
    <property type="entry name" value="EAL"/>
    <property type="match status" value="1"/>
</dbReference>
<protein>
    <submittedName>
        <fullName evidence="4">EAL domain-containing protein</fullName>
    </submittedName>
</protein>
<dbReference type="SUPFAM" id="SSF141868">
    <property type="entry name" value="EAL domain-like"/>
    <property type="match status" value="1"/>
</dbReference>
<dbReference type="InterPro" id="IPR043128">
    <property type="entry name" value="Rev_trsase/Diguanyl_cyclase"/>
</dbReference>
<dbReference type="Pfam" id="PF01590">
    <property type="entry name" value="GAF"/>
    <property type="match status" value="1"/>
</dbReference>
<dbReference type="SUPFAM" id="SSF55073">
    <property type="entry name" value="Nucleotide cyclase"/>
    <property type="match status" value="1"/>
</dbReference>
<feature type="domain" description="EAL" evidence="2">
    <location>
        <begin position="510"/>
        <end position="765"/>
    </location>
</feature>
<dbReference type="AlphaFoldDB" id="A0A6N9TJJ9"/>
<evidence type="ECO:0000313" key="4">
    <source>
        <dbReference type="EMBL" id="NDW15699.1"/>
    </source>
</evidence>
<evidence type="ECO:0000259" key="3">
    <source>
        <dbReference type="PROSITE" id="PS50887"/>
    </source>
</evidence>
<comment type="cofactor">
    <cofactor evidence="1">
        <name>Mg(2+)</name>
        <dbReference type="ChEBI" id="CHEBI:18420"/>
    </cofactor>
</comment>
<evidence type="ECO:0000256" key="1">
    <source>
        <dbReference type="ARBA" id="ARBA00001946"/>
    </source>
</evidence>
<dbReference type="GO" id="GO:0003824">
    <property type="term" value="F:catalytic activity"/>
    <property type="evidence" value="ECO:0007669"/>
    <property type="project" value="UniProtKB-ARBA"/>
</dbReference>
<dbReference type="PANTHER" id="PTHR44757:SF2">
    <property type="entry name" value="BIOFILM ARCHITECTURE MAINTENANCE PROTEIN MBAA"/>
    <property type="match status" value="1"/>
</dbReference>
<dbReference type="FunFam" id="3.30.70.270:FF:000001">
    <property type="entry name" value="Diguanylate cyclase domain protein"/>
    <property type="match status" value="1"/>
</dbReference>
<evidence type="ECO:0000259" key="2">
    <source>
        <dbReference type="PROSITE" id="PS50883"/>
    </source>
</evidence>
<dbReference type="Gene3D" id="3.30.450.40">
    <property type="match status" value="2"/>
</dbReference>
<dbReference type="SMART" id="SM00052">
    <property type="entry name" value="EAL"/>
    <property type="match status" value="1"/>
</dbReference>
<name>A0A6N9TJJ9_9ALTE</name>
<dbReference type="InterPro" id="IPR003018">
    <property type="entry name" value="GAF"/>
</dbReference>
<dbReference type="EMBL" id="JAAAWO010000005">
    <property type="protein sequence ID" value="NDW15699.1"/>
    <property type="molecule type" value="Genomic_DNA"/>
</dbReference>
<dbReference type="NCBIfam" id="TIGR00254">
    <property type="entry name" value="GGDEF"/>
    <property type="match status" value="1"/>
</dbReference>
<reference evidence="4 5" key="1">
    <citation type="submission" date="2020-01" db="EMBL/GenBank/DDBJ databases">
        <title>Genomes of bacteria type strains.</title>
        <authorList>
            <person name="Chen J."/>
            <person name="Zhu S."/>
            <person name="Yang J."/>
        </authorList>
    </citation>
    <scope>NUCLEOTIDE SEQUENCE [LARGE SCALE GENOMIC DNA]</scope>
    <source>
        <strain evidence="4 5">LMG 24078</strain>
    </source>
</reference>
<dbReference type="CDD" id="cd01948">
    <property type="entry name" value="EAL"/>
    <property type="match status" value="1"/>
</dbReference>